<evidence type="ECO:0008006" key="3">
    <source>
        <dbReference type="Google" id="ProtNLM"/>
    </source>
</evidence>
<name>A0A4R3YIV7_9GAMM</name>
<accession>A0A4R3YIV7</accession>
<dbReference type="AlphaFoldDB" id="A0A4R3YIV7"/>
<protein>
    <recommendedName>
        <fullName evidence="3">Inovirus Gp2 family protein</fullName>
    </recommendedName>
</protein>
<reference evidence="1 2" key="1">
    <citation type="submission" date="2019-03" db="EMBL/GenBank/DDBJ databases">
        <title>Above-ground endophytic microbial communities from plants in different locations in the United States.</title>
        <authorList>
            <person name="Frank C."/>
        </authorList>
    </citation>
    <scope>NUCLEOTIDE SEQUENCE [LARGE SCALE GENOMIC DNA]</scope>
    <source>
        <strain evidence="1 2">LP_13_YM</strain>
    </source>
</reference>
<comment type="caution">
    <text evidence="1">The sequence shown here is derived from an EMBL/GenBank/DDBJ whole genome shotgun (WGS) entry which is preliminary data.</text>
</comment>
<organism evidence="1 2">
    <name type="scientific">Luteibacter rhizovicinus</name>
    <dbReference type="NCBI Taxonomy" id="242606"/>
    <lineage>
        <taxon>Bacteria</taxon>
        <taxon>Pseudomonadati</taxon>
        <taxon>Pseudomonadota</taxon>
        <taxon>Gammaproteobacteria</taxon>
        <taxon>Lysobacterales</taxon>
        <taxon>Rhodanobacteraceae</taxon>
        <taxon>Luteibacter</taxon>
    </lineage>
</organism>
<evidence type="ECO:0000313" key="1">
    <source>
        <dbReference type="EMBL" id="TCV92130.1"/>
    </source>
</evidence>
<proteinExistence type="predicted"/>
<dbReference type="RefSeq" id="WP_132146400.1">
    <property type="nucleotide sequence ID" value="NZ_SMCS01000008.1"/>
</dbReference>
<evidence type="ECO:0000313" key="2">
    <source>
        <dbReference type="Proteomes" id="UP000295645"/>
    </source>
</evidence>
<dbReference type="EMBL" id="SMCS01000008">
    <property type="protein sequence ID" value="TCV92130.1"/>
    <property type="molecule type" value="Genomic_DNA"/>
</dbReference>
<sequence length="172" mass="19677">MSEEVTRTTQTTLQTALGNWLQGAEPNAFITYSFRRAVSYDMACKTFGSHAYKLKCHFFGRNSKRRLAMIPVIEKYYAGKSYGALETDSEGIHIHCLIHLPEQPKDHMELIRETWISANPACGDPLVYCPNSDEWFKEIRTDDTANILINYALKTCTRDTESVLWKFVSLGQ</sequence>
<gene>
    <name evidence="1" type="ORF">EC912_108124</name>
</gene>
<keyword evidence="2" id="KW-1185">Reference proteome</keyword>
<dbReference type="Proteomes" id="UP000295645">
    <property type="component" value="Unassembled WGS sequence"/>
</dbReference>
<dbReference type="OrthoDB" id="6064713at2"/>